<keyword evidence="3" id="KW-0511">Multifunctional enzyme</keyword>
<evidence type="ECO:0000313" key="6">
    <source>
        <dbReference type="EMBL" id="RKX71880.1"/>
    </source>
</evidence>
<dbReference type="NCBIfam" id="TIGR00151">
    <property type="entry name" value="ispF"/>
    <property type="match status" value="1"/>
</dbReference>
<dbReference type="CDD" id="cd00554">
    <property type="entry name" value="MECDP_synthase"/>
    <property type="match status" value="1"/>
</dbReference>
<dbReference type="NCBIfam" id="TIGR00453">
    <property type="entry name" value="ispD"/>
    <property type="match status" value="1"/>
</dbReference>
<feature type="site" description="Transition state stabilizer" evidence="4">
    <location>
        <position position="381"/>
    </location>
</feature>
<dbReference type="Pfam" id="PF02542">
    <property type="entry name" value="YgbB"/>
    <property type="match status" value="1"/>
</dbReference>
<dbReference type="Proteomes" id="UP000271125">
    <property type="component" value="Unassembled WGS sequence"/>
</dbReference>
<dbReference type="EMBL" id="QNBD01000072">
    <property type="protein sequence ID" value="RKX71880.1"/>
    <property type="molecule type" value="Genomic_DNA"/>
</dbReference>
<keyword evidence="2 6" id="KW-0548">Nucleotidyltransferase</keyword>
<feature type="binding site" evidence="4">
    <location>
        <position position="259"/>
    </location>
    <ligand>
        <name>a divalent metal cation</name>
        <dbReference type="ChEBI" id="CHEBI:60240"/>
    </ligand>
</feature>
<evidence type="ECO:0000259" key="5">
    <source>
        <dbReference type="Pfam" id="PF02542"/>
    </source>
</evidence>
<dbReference type="InterPro" id="IPR050088">
    <property type="entry name" value="IspD/TarI_cytidylyltransf_bact"/>
</dbReference>
<keyword evidence="4" id="KW-0414">Isoprene biosynthesis</keyword>
<dbReference type="SUPFAM" id="SSF53448">
    <property type="entry name" value="Nucleotide-diphospho-sugar transferases"/>
    <property type="match status" value="1"/>
</dbReference>
<dbReference type="InterPro" id="IPR001228">
    <property type="entry name" value="IspD"/>
</dbReference>
<dbReference type="Pfam" id="PF01128">
    <property type="entry name" value="IspD"/>
    <property type="match status" value="1"/>
</dbReference>
<dbReference type="AlphaFoldDB" id="A0A660SPH8"/>
<reference evidence="6 7" key="1">
    <citation type="submission" date="2018-06" db="EMBL/GenBank/DDBJ databases">
        <title>Extensive metabolic versatility and redundancy in microbially diverse, dynamic hydrothermal sediments.</title>
        <authorList>
            <person name="Dombrowski N."/>
            <person name="Teske A."/>
            <person name="Baker B.J."/>
        </authorList>
    </citation>
    <scope>NUCLEOTIDE SEQUENCE [LARGE SCALE GENOMIC DNA]</scope>
    <source>
        <strain evidence="6">B10_G13</strain>
    </source>
</reference>
<evidence type="ECO:0000256" key="3">
    <source>
        <dbReference type="ARBA" id="ARBA00023268"/>
    </source>
</evidence>
<proteinExistence type="inferred from homology"/>
<evidence type="ECO:0000313" key="7">
    <source>
        <dbReference type="Proteomes" id="UP000271125"/>
    </source>
</evidence>
<feature type="binding site" evidence="4">
    <location>
        <begin position="312"/>
        <end position="316"/>
    </location>
    <ligand>
        <name>4-CDP-2-C-methyl-D-erythritol 2-phosphate</name>
        <dbReference type="ChEBI" id="CHEBI:57919"/>
    </ligand>
</feature>
<keyword evidence="4" id="KW-0456">Lyase</keyword>
<keyword evidence="1 6" id="KW-0808">Transferase</keyword>
<comment type="catalytic activity">
    <reaction evidence="4">
        <text>4-CDP-2-C-methyl-D-erythritol 2-phosphate = 2-C-methyl-D-erythritol 2,4-cyclic diphosphate + CMP</text>
        <dbReference type="Rhea" id="RHEA:23864"/>
        <dbReference type="ChEBI" id="CHEBI:57919"/>
        <dbReference type="ChEBI" id="CHEBI:58483"/>
        <dbReference type="ChEBI" id="CHEBI:60377"/>
        <dbReference type="EC" id="4.6.1.12"/>
    </reaction>
</comment>
<comment type="pathway">
    <text evidence="4">Isoprenoid biosynthesis; isopentenyl diphosphate biosynthesis via DXP pathway; isopentenyl diphosphate from 1-deoxy-D-xylulose 5-phosphate: step 4/6.</text>
</comment>
<comment type="caution">
    <text evidence="6">The sequence shown here is derived from an EMBL/GenBank/DDBJ whole genome shotgun (WGS) entry which is preliminary data.</text>
</comment>
<dbReference type="CDD" id="cd02516">
    <property type="entry name" value="CDP-ME_synthetase"/>
    <property type="match status" value="1"/>
</dbReference>
<dbReference type="GO" id="GO:0046872">
    <property type="term" value="F:metal ion binding"/>
    <property type="evidence" value="ECO:0007669"/>
    <property type="project" value="UniProtKB-KW"/>
</dbReference>
<dbReference type="GO" id="GO:0050518">
    <property type="term" value="F:2-C-methyl-D-erythritol 4-phosphate cytidylyltransferase activity"/>
    <property type="evidence" value="ECO:0007669"/>
    <property type="project" value="InterPro"/>
</dbReference>
<dbReference type="Gene3D" id="3.30.1330.50">
    <property type="entry name" value="2-C-methyl-D-erythritol 2,4-cyclodiphosphate synthase"/>
    <property type="match status" value="1"/>
</dbReference>
<evidence type="ECO:0000256" key="2">
    <source>
        <dbReference type="ARBA" id="ARBA00022695"/>
    </source>
</evidence>
<feature type="site" description="Transition state stabilizer" evidence="4">
    <location>
        <position position="285"/>
    </location>
</feature>
<sequence>MMDYLILEKKLVLKYMVVSKQVMGGCTLQTKANIEISAIILAGGIGERMKTGEKKQFLRLNNKVLLLYSLEAFQNIESIKEIIIVSQIDDFKRIEELTTGIKNVRIIEGGKRRQDSSLNGVRASKYRYVAIHDAARPNINCSFIKYLISNIDNYDCIVPGIKPDDTVRYIKNEIKTLDRSNVILVQTPQIFSRELILKALYLNENQDITDDMEAFLMISNNYNIVKGNVRNKKITNIEDFEVMSRYVNNDDIRIGFGFDSHNFREGKGIYLGGILIPCSFETIAHSDGDTLLHSVIDAILGACAMGDIGEIFPDNQDWTLNMKSSDMMKKVLDKIDIDIVNIDTVIILLKPKLSNYKMEIKSNLAELLEINEDKISIKAKTPEGKYDENKIEVYSQVLLNCFK</sequence>
<dbReference type="SUPFAM" id="SSF69765">
    <property type="entry name" value="IpsF-like"/>
    <property type="match status" value="1"/>
</dbReference>
<feature type="binding site" evidence="4">
    <location>
        <begin position="307"/>
        <end position="309"/>
    </location>
    <ligand>
        <name>4-CDP-2-C-methyl-D-erythritol 2-phosphate</name>
        <dbReference type="ChEBI" id="CHEBI:57919"/>
    </ligand>
</feature>
<comment type="caution">
    <text evidence="4">Lacks conserved residue(s) required for the propagation of feature annotation.</text>
</comment>
<comment type="similarity">
    <text evidence="4">Belongs to the IspF family.</text>
</comment>
<dbReference type="GO" id="GO:0016114">
    <property type="term" value="P:terpenoid biosynthetic process"/>
    <property type="evidence" value="ECO:0007669"/>
    <property type="project" value="InterPro"/>
</dbReference>
<keyword evidence="4" id="KW-0479">Metal-binding</keyword>
<dbReference type="GO" id="GO:0008685">
    <property type="term" value="F:2-C-methyl-D-erythritol 2,4-cyclodiphosphate synthase activity"/>
    <property type="evidence" value="ECO:0007669"/>
    <property type="project" value="UniProtKB-UniRule"/>
</dbReference>
<dbReference type="HAMAP" id="MF_00107">
    <property type="entry name" value="IspF"/>
    <property type="match status" value="1"/>
</dbReference>
<gene>
    <name evidence="4" type="primary">ispF</name>
    <name evidence="6" type="ORF">DRP43_02080</name>
</gene>
<dbReference type="PANTHER" id="PTHR32125">
    <property type="entry name" value="2-C-METHYL-D-ERYTHRITOL 4-PHOSPHATE CYTIDYLYLTRANSFERASE, CHLOROPLASTIC"/>
    <property type="match status" value="1"/>
</dbReference>
<feature type="binding site" evidence="4">
    <location>
        <begin position="285"/>
        <end position="286"/>
    </location>
    <ligand>
        <name>4-CDP-2-C-methyl-D-erythritol 2-phosphate</name>
        <dbReference type="ChEBI" id="CHEBI:57919"/>
    </ligand>
</feature>
<protein>
    <recommendedName>
        <fullName evidence="4">2-C-methyl-D-erythritol 2,4-cyclodiphosphate synthase</fullName>
        <shortName evidence="4">MECDP-synthase</shortName>
        <shortName evidence="4">MECPP-synthase</shortName>
        <shortName evidence="4">MECPS</shortName>
        <ecNumber evidence="4">4.6.1.12</ecNumber>
    </recommendedName>
</protein>
<dbReference type="InterPro" id="IPR029044">
    <property type="entry name" value="Nucleotide-diphossugar_trans"/>
</dbReference>
<organism evidence="6 7">
    <name type="scientific">candidate division TA06 bacterium</name>
    <dbReference type="NCBI Taxonomy" id="2250710"/>
    <lineage>
        <taxon>Bacteria</taxon>
        <taxon>Bacteria division TA06</taxon>
    </lineage>
</organism>
<feature type="domain" description="2-C-methyl-D-erythritol 2,4-cyclodiphosphate synthase" evidence="5">
    <location>
        <begin position="252"/>
        <end position="399"/>
    </location>
</feature>
<feature type="binding site" evidence="4">
    <location>
        <position position="293"/>
    </location>
    <ligand>
        <name>a divalent metal cation</name>
        <dbReference type="ChEBI" id="CHEBI:60240"/>
    </ligand>
</feature>
<dbReference type="GO" id="GO:0019288">
    <property type="term" value="P:isopentenyl diphosphate biosynthetic process, methylerythritol 4-phosphate pathway"/>
    <property type="evidence" value="ECO:0007669"/>
    <property type="project" value="UniProtKB-UniRule"/>
</dbReference>
<feature type="binding site" evidence="4">
    <location>
        <begin position="259"/>
        <end position="261"/>
    </location>
    <ligand>
        <name>4-CDP-2-C-methyl-D-erythritol 2-phosphate</name>
        <dbReference type="ChEBI" id="CHEBI:57919"/>
    </ligand>
</feature>
<evidence type="ECO:0000256" key="1">
    <source>
        <dbReference type="ARBA" id="ARBA00022679"/>
    </source>
</evidence>
<comment type="cofactor">
    <cofactor evidence="4">
        <name>a divalent metal cation</name>
        <dbReference type="ChEBI" id="CHEBI:60240"/>
    </cofactor>
    <text evidence="4">Binds 1 divalent metal cation per subunit.</text>
</comment>
<feature type="binding site" evidence="4">
    <location>
        <position position="261"/>
    </location>
    <ligand>
        <name>a divalent metal cation</name>
        <dbReference type="ChEBI" id="CHEBI:60240"/>
    </ligand>
</feature>
<dbReference type="EC" id="4.6.1.12" evidence="4"/>
<comment type="function">
    <text evidence="4">Involved in the biosynthesis of isopentenyl diphosphate (IPP) and dimethylallyl diphosphate (DMAPP), two major building blocks of isoprenoid compounds. Catalyzes the conversion of 4-diphosphocytidyl-2-C-methyl-D-erythritol 2-phosphate (CDP-ME2P) to 2-C-methyl-D-erythritol 2,4-cyclodiphosphate (ME-CPP) with a corresponding release of cytidine 5-monophosphate (CMP).</text>
</comment>
<accession>A0A660SPH8</accession>
<evidence type="ECO:0000256" key="4">
    <source>
        <dbReference type="HAMAP-Rule" id="MF_00107"/>
    </source>
</evidence>
<comment type="subunit">
    <text evidence="4">Homotrimer.</text>
</comment>
<dbReference type="InterPro" id="IPR003526">
    <property type="entry name" value="MECDP_synthase"/>
</dbReference>
<dbReference type="InterPro" id="IPR034683">
    <property type="entry name" value="IspD/TarI"/>
</dbReference>
<dbReference type="UniPathway" id="UPA00056">
    <property type="reaction ID" value="UER00095"/>
</dbReference>
<dbReference type="InterPro" id="IPR036571">
    <property type="entry name" value="MECDP_synthase_sf"/>
</dbReference>
<dbReference type="PANTHER" id="PTHR32125:SF4">
    <property type="entry name" value="2-C-METHYL-D-ERYTHRITOL 4-PHOSPHATE CYTIDYLYLTRANSFERASE, CHLOROPLASTIC"/>
    <property type="match status" value="1"/>
</dbReference>
<dbReference type="Gene3D" id="3.90.550.10">
    <property type="entry name" value="Spore Coat Polysaccharide Biosynthesis Protein SpsA, Chain A"/>
    <property type="match status" value="1"/>
</dbReference>
<name>A0A660SPH8_UNCT6</name>